<feature type="non-terminal residue" evidence="2">
    <location>
        <position position="1"/>
    </location>
</feature>
<comment type="caution">
    <text evidence="2">The sequence shown here is derived from an EMBL/GenBank/DDBJ whole genome shotgun (WGS) entry which is preliminary data.</text>
</comment>
<dbReference type="Proteomes" id="UP001642360">
    <property type="component" value="Unassembled WGS sequence"/>
</dbReference>
<protein>
    <submittedName>
        <fullName evidence="2">Uncharacterized protein</fullName>
    </submittedName>
</protein>
<name>A0ABC8TF38_9AQUA</name>
<evidence type="ECO:0000313" key="3">
    <source>
        <dbReference type="Proteomes" id="UP001642360"/>
    </source>
</evidence>
<organism evidence="2 3">
    <name type="scientific">Ilex paraguariensis</name>
    <name type="common">yerba mate</name>
    <dbReference type="NCBI Taxonomy" id="185542"/>
    <lineage>
        <taxon>Eukaryota</taxon>
        <taxon>Viridiplantae</taxon>
        <taxon>Streptophyta</taxon>
        <taxon>Embryophyta</taxon>
        <taxon>Tracheophyta</taxon>
        <taxon>Spermatophyta</taxon>
        <taxon>Magnoliopsida</taxon>
        <taxon>eudicotyledons</taxon>
        <taxon>Gunneridae</taxon>
        <taxon>Pentapetalae</taxon>
        <taxon>asterids</taxon>
        <taxon>campanulids</taxon>
        <taxon>Aquifoliales</taxon>
        <taxon>Aquifoliaceae</taxon>
        <taxon>Ilex</taxon>
    </lineage>
</organism>
<evidence type="ECO:0000313" key="2">
    <source>
        <dbReference type="EMBL" id="CAK9168050.1"/>
    </source>
</evidence>
<dbReference type="EMBL" id="CAUOFW020004993">
    <property type="protein sequence ID" value="CAK9168050.1"/>
    <property type="molecule type" value="Genomic_DNA"/>
</dbReference>
<sequence>EESCPNPLEQKRLSQYTQVTKAPRSAKESLLNAQAPPAHPPHASAPLSHADDPPM</sequence>
<keyword evidence="3" id="KW-1185">Reference proteome</keyword>
<evidence type="ECO:0000256" key="1">
    <source>
        <dbReference type="SAM" id="MobiDB-lite"/>
    </source>
</evidence>
<proteinExistence type="predicted"/>
<feature type="region of interest" description="Disordered" evidence="1">
    <location>
        <begin position="1"/>
        <end position="55"/>
    </location>
</feature>
<accession>A0ABC8TF38</accession>
<gene>
    <name evidence="2" type="ORF">ILEXP_LOCUS37379</name>
</gene>
<dbReference type="AlphaFoldDB" id="A0ABC8TF38"/>
<reference evidence="2 3" key="1">
    <citation type="submission" date="2024-02" db="EMBL/GenBank/DDBJ databases">
        <authorList>
            <person name="Vignale AGUSTIN F."/>
            <person name="Sosa J E."/>
            <person name="Modenutti C."/>
        </authorList>
    </citation>
    <scope>NUCLEOTIDE SEQUENCE [LARGE SCALE GENOMIC DNA]</scope>
</reference>